<dbReference type="Proteomes" id="UP001203665">
    <property type="component" value="Unassembled WGS sequence"/>
</dbReference>
<dbReference type="InterPro" id="IPR023203">
    <property type="entry name" value="TTHA0068_sf"/>
</dbReference>
<protein>
    <submittedName>
        <fullName evidence="1">DUF309 domain-containing protein</fullName>
    </submittedName>
</protein>
<keyword evidence="2" id="KW-1185">Reference proteome</keyword>
<dbReference type="RefSeq" id="WP_251603593.1">
    <property type="nucleotide sequence ID" value="NZ_JAMQJY010000001.1"/>
</dbReference>
<dbReference type="InterPro" id="IPR005500">
    <property type="entry name" value="DUF309"/>
</dbReference>
<reference evidence="1" key="1">
    <citation type="submission" date="2022-06" db="EMBL/GenBank/DDBJ databases">
        <title>Alkalicoccobacillus porphyridii sp. nov., isolated from a marine red alga, Porphyridium purpureum and reclassification of Shouchella plakortidis and Shouchella gibsonii as Alkalicoccobacillus plakortidis comb. nov. and Alkalicoccobacillus gibsonii comb. nov.</title>
        <authorList>
            <person name="Kim K.H."/>
            <person name="Lee J.K."/>
            <person name="Han D.M."/>
            <person name="Baek J.H."/>
            <person name="Jeon C.O."/>
        </authorList>
    </citation>
    <scope>NUCLEOTIDE SEQUENCE</scope>
    <source>
        <strain evidence="1">DSM 19153</strain>
    </source>
</reference>
<sequence length="179" mass="21232">MKYASAYLEYLIYFHAERDYFECHEVLEEHWKTTAQTEEDAYWVALIQIAVGLYHQRRGNLNGAKKMLSNALRLIKRDTTSIQDLGIEPQFLMQTLNDRLNQLETATDFEDINLPIHDSQLLTLCQNKCKELKLTWCKPSVLSNKQLIHKHTLRDRKEVINERAYQLEKRRQNTQNPHC</sequence>
<gene>
    <name evidence="1" type="ORF">NDM98_01190</name>
</gene>
<evidence type="ECO:0000313" key="1">
    <source>
        <dbReference type="EMBL" id="MCM2674267.1"/>
    </source>
</evidence>
<proteinExistence type="predicted"/>
<dbReference type="PANTHER" id="PTHR34796">
    <property type="entry name" value="EXPRESSED PROTEIN"/>
    <property type="match status" value="1"/>
</dbReference>
<dbReference type="PANTHER" id="PTHR34796:SF1">
    <property type="entry name" value="EXPRESSED PROTEIN"/>
    <property type="match status" value="1"/>
</dbReference>
<dbReference type="SUPFAM" id="SSF140663">
    <property type="entry name" value="TTHA0068-like"/>
    <property type="match status" value="1"/>
</dbReference>
<dbReference type="Gene3D" id="1.10.3450.10">
    <property type="entry name" value="TTHA0068-like"/>
    <property type="match status" value="1"/>
</dbReference>
<dbReference type="Pfam" id="PF03745">
    <property type="entry name" value="DUF309"/>
    <property type="match status" value="1"/>
</dbReference>
<dbReference type="EMBL" id="JAMQJY010000001">
    <property type="protein sequence ID" value="MCM2674267.1"/>
    <property type="molecule type" value="Genomic_DNA"/>
</dbReference>
<organism evidence="1 2">
    <name type="scientific">Alkalicoccobacillus plakortidis</name>
    <dbReference type="NCBI Taxonomy" id="444060"/>
    <lineage>
        <taxon>Bacteria</taxon>
        <taxon>Bacillati</taxon>
        <taxon>Bacillota</taxon>
        <taxon>Bacilli</taxon>
        <taxon>Bacillales</taxon>
        <taxon>Bacillaceae</taxon>
        <taxon>Alkalicoccobacillus</taxon>
    </lineage>
</organism>
<evidence type="ECO:0000313" key="2">
    <source>
        <dbReference type="Proteomes" id="UP001203665"/>
    </source>
</evidence>
<comment type="caution">
    <text evidence="1">The sequence shown here is derived from an EMBL/GenBank/DDBJ whole genome shotgun (WGS) entry which is preliminary data.</text>
</comment>
<accession>A0ABT0XEG4</accession>
<name>A0ABT0XEG4_9BACI</name>